<evidence type="ECO:0000256" key="3">
    <source>
        <dbReference type="ARBA" id="ARBA00022801"/>
    </source>
</evidence>
<dbReference type="GO" id="GO:0008237">
    <property type="term" value="F:metallopeptidase activity"/>
    <property type="evidence" value="ECO:0007669"/>
    <property type="project" value="UniProtKB-KW"/>
</dbReference>
<proteinExistence type="inferred from homology"/>
<evidence type="ECO:0000313" key="8">
    <source>
        <dbReference type="EMBL" id="VFR21686.1"/>
    </source>
</evidence>
<comment type="similarity">
    <text evidence="1">Belongs to the peptidase M16 family.</text>
</comment>
<feature type="compositionally biased region" description="Polar residues" evidence="6">
    <location>
        <begin position="216"/>
        <end position="226"/>
    </location>
</feature>
<keyword evidence="4" id="KW-0862">Zinc</keyword>
<evidence type="ECO:0000256" key="5">
    <source>
        <dbReference type="ARBA" id="ARBA00023049"/>
    </source>
</evidence>
<sequence>MLRPLSLLIASILGVGTVAGLPLAYATPTVSAAAASQAIPDIAYERFTLPNGLTVIVHEDRKAPVVAVSIWYHVGSADEPAGKTGFAHLFEHLMFSGSENHKGTYFTPFEKVGATDQNGTTWFDRTNYYETVPSTALDMALWMESDRMGHLLGAIGQEELDTQRGVVQNEKRQGENRPYGRVDQNILSNLFPANHPTSTAPSARWRTWTRPRWPTSNSGSTTTTARPTPRWCWPATSPWPRPRPRDTSATSRQASLYRASNHGSLR</sequence>
<evidence type="ECO:0000256" key="4">
    <source>
        <dbReference type="ARBA" id="ARBA00022833"/>
    </source>
</evidence>
<feature type="region of interest" description="Disordered" evidence="6">
    <location>
        <begin position="209"/>
        <end position="266"/>
    </location>
</feature>
<evidence type="ECO:0000256" key="6">
    <source>
        <dbReference type="SAM" id="MobiDB-lite"/>
    </source>
</evidence>
<organism evidence="8">
    <name type="scientific">plant metagenome</name>
    <dbReference type="NCBI Taxonomy" id="1297885"/>
    <lineage>
        <taxon>unclassified sequences</taxon>
        <taxon>metagenomes</taxon>
        <taxon>organismal metagenomes</taxon>
    </lineage>
</organism>
<dbReference type="Gene3D" id="3.30.830.10">
    <property type="entry name" value="Metalloenzyme, LuxS/M16 peptidase-like"/>
    <property type="match status" value="1"/>
</dbReference>
<evidence type="ECO:0000256" key="1">
    <source>
        <dbReference type="ARBA" id="ARBA00007261"/>
    </source>
</evidence>
<reference evidence="8" key="1">
    <citation type="submission" date="2019-03" db="EMBL/GenBank/DDBJ databases">
        <authorList>
            <person name="Danneels B."/>
        </authorList>
    </citation>
    <scope>NUCLEOTIDE SEQUENCE</scope>
</reference>
<keyword evidence="5" id="KW-0482">Metalloprotease</keyword>
<dbReference type="InterPro" id="IPR050626">
    <property type="entry name" value="Peptidase_M16"/>
</dbReference>
<evidence type="ECO:0000259" key="7">
    <source>
        <dbReference type="Pfam" id="PF00675"/>
    </source>
</evidence>
<keyword evidence="2" id="KW-0645">Protease</keyword>
<name>A0A484P868_9ZZZZ</name>
<dbReference type="GO" id="GO:0046872">
    <property type="term" value="F:metal ion binding"/>
    <property type="evidence" value="ECO:0007669"/>
    <property type="project" value="InterPro"/>
</dbReference>
<keyword evidence="3" id="KW-0378">Hydrolase</keyword>
<protein>
    <submittedName>
        <fullName evidence="8">Predicted Zn-dependent peptidases</fullName>
    </submittedName>
</protein>
<dbReference type="GO" id="GO:0006508">
    <property type="term" value="P:proteolysis"/>
    <property type="evidence" value="ECO:0007669"/>
    <property type="project" value="UniProtKB-KW"/>
</dbReference>
<dbReference type="EMBL" id="CAADHY010000015">
    <property type="protein sequence ID" value="VFR21686.1"/>
    <property type="molecule type" value="Genomic_DNA"/>
</dbReference>
<dbReference type="PANTHER" id="PTHR43690">
    <property type="entry name" value="NARDILYSIN"/>
    <property type="match status" value="1"/>
</dbReference>
<dbReference type="InterPro" id="IPR011765">
    <property type="entry name" value="Pept_M16_N"/>
</dbReference>
<accession>A0A484P868</accession>
<evidence type="ECO:0000256" key="2">
    <source>
        <dbReference type="ARBA" id="ARBA00022670"/>
    </source>
</evidence>
<dbReference type="PANTHER" id="PTHR43690:SF17">
    <property type="entry name" value="PROTEIN YHJJ"/>
    <property type="match status" value="1"/>
</dbReference>
<dbReference type="InterPro" id="IPR011249">
    <property type="entry name" value="Metalloenz_LuxS/M16"/>
</dbReference>
<dbReference type="Pfam" id="PF00675">
    <property type="entry name" value="Peptidase_M16"/>
    <property type="match status" value="1"/>
</dbReference>
<feature type="domain" description="Peptidase M16 N-terminal" evidence="7">
    <location>
        <begin position="55"/>
        <end position="192"/>
    </location>
</feature>
<gene>
    <name evidence="8" type="ORF">AMP9_4055</name>
</gene>
<dbReference type="AlphaFoldDB" id="A0A484P868"/>
<dbReference type="SUPFAM" id="SSF63411">
    <property type="entry name" value="LuxS/MPP-like metallohydrolase"/>
    <property type="match status" value="1"/>
</dbReference>